<name>A0A183D0W6_9BILA</name>
<reference evidence="2 3" key="2">
    <citation type="submission" date="2018-11" db="EMBL/GenBank/DDBJ databases">
        <authorList>
            <consortium name="Pathogen Informatics"/>
        </authorList>
    </citation>
    <scope>NUCLEOTIDE SEQUENCE [LARGE SCALE GENOMIC DNA]</scope>
</reference>
<reference evidence="4" key="1">
    <citation type="submission" date="2016-06" db="UniProtKB">
        <authorList>
            <consortium name="WormBaseParasite"/>
        </authorList>
    </citation>
    <scope>IDENTIFICATION</scope>
</reference>
<evidence type="ECO:0000313" key="2">
    <source>
        <dbReference type="EMBL" id="VDK33633.1"/>
    </source>
</evidence>
<evidence type="ECO:0000313" key="4">
    <source>
        <dbReference type="WBParaSite" id="GPUH_0000236201-mRNA-1"/>
    </source>
</evidence>
<dbReference type="AlphaFoldDB" id="A0A183D0W6"/>
<feature type="compositionally biased region" description="Basic and acidic residues" evidence="1">
    <location>
        <begin position="1"/>
        <end position="12"/>
    </location>
</feature>
<proteinExistence type="predicted"/>
<accession>A0A183D0W6</accession>
<dbReference type="EMBL" id="UYRT01003478">
    <property type="protein sequence ID" value="VDK33633.1"/>
    <property type="molecule type" value="Genomic_DNA"/>
</dbReference>
<dbReference type="Proteomes" id="UP000271098">
    <property type="component" value="Unassembled WGS sequence"/>
</dbReference>
<protein>
    <submittedName>
        <fullName evidence="4">Similar to</fullName>
    </submittedName>
</protein>
<sequence length="131" mass="14632">MSDEGRTVDGEGKPLQTVAADENDGRSGREPSRPSPPAASSQSERSFNLITPPAAAASDETHRAPLAEPETTEQHHHPQHHNPKHRESIWDTYVQMTDDTVRKRRMSRRQESLVQAEHLASLGEPLIQEKN</sequence>
<gene>
    <name evidence="2" type="ORF">GPUH_LOCUS2357</name>
</gene>
<feature type="region of interest" description="Disordered" evidence="1">
    <location>
        <begin position="1"/>
        <end position="91"/>
    </location>
</feature>
<keyword evidence="3" id="KW-1185">Reference proteome</keyword>
<dbReference type="WBParaSite" id="GPUH_0000236201-mRNA-1">
    <property type="protein sequence ID" value="GPUH_0000236201-mRNA-1"/>
    <property type="gene ID" value="GPUH_0000236201"/>
</dbReference>
<organism evidence="4">
    <name type="scientific">Gongylonema pulchrum</name>
    <dbReference type="NCBI Taxonomy" id="637853"/>
    <lineage>
        <taxon>Eukaryota</taxon>
        <taxon>Metazoa</taxon>
        <taxon>Ecdysozoa</taxon>
        <taxon>Nematoda</taxon>
        <taxon>Chromadorea</taxon>
        <taxon>Rhabditida</taxon>
        <taxon>Spirurina</taxon>
        <taxon>Spiruromorpha</taxon>
        <taxon>Spiruroidea</taxon>
        <taxon>Gongylonematidae</taxon>
        <taxon>Gongylonema</taxon>
    </lineage>
</organism>
<evidence type="ECO:0000313" key="3">
    <source>
        <dbReference type="Proteomes" id="UP000271098"/>
    </source>
</evidence>
<feature type="compositionally biased region" description="Basic and acidic residues" evidence="1">
    <location>
        <begin position="23"/>
        <end position="32"/>
    </location>
</feature>
<evidence type="ECO:0000256" key="1">
    <source>
        <dbReference type="SAM" id="MobiDB-lite"/>
    </source>
</evidence>